<dbReference type="InterPro" id="IPR001584">
    <property type="entry name" value="Integrase_cat-core"/>
</dbReference>
<dbReference type="Pfam" id="PF13976">
    <property type="entry name" value="gag_pre-integrs"/>
    <property type="match status" value="1"/>
</dbReference>
<evidence type="ECO:0000256" key="5">
    <source>
        <dbReference type="SAM" id="MobiDB-lite"/>
    </source>
</evidence>
<feature type="region of interest" description="Disordered" evidence="5">
    <location>
        <begin position="74"/>
        <end position="108"/>
    </location>
</feature>
<keyword evidence="8" id="KW-1185">Reference proteome</keyword>
<dbReference type="Pfam" id="PF14223">
    <property type="entry name" value="Retrotran_gag_2"/>
    <property type="match status" value="1"/>
</dbReference>
<feature type="region of interest" description="Disordered" evidence="5">
    <location>
        <begin position="598"/>
        <end position="666"/>
    </location>
</feature>
<dbReference type="EMBL" id="KZ503118">
    <property type="protein sequence ID" value="PKU68147.1"/>
    <property type="molecule type" value="Genomic_DNA"/>
</dbReference>
<dbReference type="InterPro" id="IPR054722">
    <property type="entry name" value="PolX-like_BBD"/>
</dbReference>
<dbReference type="InterPro" id="IPR043502">
    <property type="entry name" value="DNA/RNA_pol_sf"/>
</dbReference>
<organism evidence="7 8">
    <name type="scientific">Dendrobium catenatum</name>
    <dbReference type="NCBI Taxonomy" id="906689"/>
    <lineage>
        <taxon>Eukaryota</taxon>
        <taxon>Viridiplantae</taxon>
        <taxon>Streptophyta</taxon>
        <taxon>Embryophyta</taxon>
        <taxon>Tracheophyta</taxon>
        <taxon>Spermatophyta</taxon>
        <taxon>Magnoliopsida</taxon>
        <taxon>Liliopsida</taxon>
        <taxon>Asparagales</taxon>
        <taxon>Orchidaceae</taxon>
        <taxon>Epidendroideae</taxon>
        <taxon>Malaxideae</taxon>
        <taxon>Dendrobiinae</taxon>
        <taxon>Dendrobium</taxon>
    </lineage>
</organism>
<dbReference type="GO" id="GO:0046872">
    <property type="term" value="F:metal ion binding"/>
    <property type="evidence" value="ECO:0007669"/>
    <property type="project" value="UniProtKB-KW"/>
</dbReference>
<dbReference type="InterPro" id="IPR025724">
    <property type="entry name" value="GAG-pre-integrase_dom"/>
</dbReference>
<dbReference type="SUPFAM" id="SSF56672">
    <property type="entry name" value="DNA/RNA polymerases"/>
    <property type="match status" value="1"/>
</dbReference>
<proteinExistence type="predicted"/>
<name>A0A2I0VXK6_9ASPA</name>
<dbReference type="InterPro" id="IPR036397">
    <property type="entry name" value="RNaseH_sf"/>
</dbReference>
<accession>A0A2I0VXK6</accession>
<reference evidence="7 8" key="1">
    <citation type="journal article" date="2016" name="Sci. Rep.">
        <title>The Dendrobium catenatum Lindl. genome sequence provides insights into polysaccharide synthase, floral development and adaptive evolution.</title>
        <authorList>
            <person name="Zhang G.Q."/>
            <person name="Xu Q."/>
            <person name="Bian C."/>
            <person name="Tsai W.C."/>
            <person name="Yeh C.M."/>
            <person name="Liu K.W."/>
            <person name="Yoshida K."/>
            <person name="Zhang L.S."/>
            <person name="Chang S.B."/>
            <person name="Chen F."/>
            <person name="Shi Y."/>
            <person name="Su Y.Y."/>
            <person name="Zhang Y.Q."/>
            <person name="Chen L.J."/>
            <person name="Yin Y."/>
            <person name="Lin M."/>
            <person name="Huang H."/>
            <person name="Deng H."/>
            <person name="Wang Z.W."/>
            <person name="Zhu S.L."/>
            <person name="Zhao X."/>
            <person name="Deng C."/>
            <person name="Niu S.C."/>
            <person name="Huang J."/>
            <person name="Wang M."/>
            <person name="Liu G.H."/>
            <person name="Yang H.J."/>
            <person name="Xiao X.J."/>
            <person name="Hsiao Y.Y."/>
            <person name="Wu W.L."/>
            <person name="Chen Y.Y."/>
            <person name="Mitsuda N."/>
            <person name="Ohme-Takagi M."/>
            <person name="Luo Y.B."/>
            <person name="Van de Peer Y."/>
            <person name="Liu Z.J."/>
        </authorList>
    </citation>
    <scope>NUCLEOTIDE SEQUENCE [LARGE SCALE GENOMIC DNA]</scope>
    <source>
        <tissue evidence="7">The whole plant</tissue>
    </source>
</reference>
<dbReference type="AlphaFoldDB" id="A0A2I0VXK6"/>
<dbReference type="Pfam" id="PF22936">
    <property type="entry name" value="Pol_BBD"/>
    <property type="match status" value="1"/>
</dbReference>
<feature type="domain" description="Integrase catalytic" evidence="6">
    <location>
        <begin position="339"/>
        <end position="511"/>
    </location>
</feature>
<keyword evidence="4" id="KW-0378">Hydrolase</keyword>
<dbReference type="GO" id="GO:0015074">
    <property type="term" value="P:DNA integration"/>
    <property type="evidence" value="ECO:0007669"/>
    <property type="project" value="InterPro"/>
</dbReference>
<evidence type="ECO:0000313" key="7">
    <source>
        <dbReference type="EMBL" id="PKU68147.1"/>
    </source>
</evidence>
<evidence type="ECO:0000259" key="6">
    <source>
        <dbReference type="PROSITE" id="PS50994"/>
    </source>
</evidence>
<dbReference type="PANTHER" id="PTHR42648:SF26">
    <property type="entry name" value="INTEGRASE CATALYTIC DOMAIN-CONTAINING PROTEIN"/>
    <property type="match status" value="1"/>
</dbReference>
<dbReference type="PANTHER" id="PTHR42648">
    <property type="entry name" value="TRANSPOSASE, PUTATIVE-RELATED"/>
    <property type="match status" value="1"/>
</dbReference>
<dbReference type="Pfam" id="PF00665">
    <property type="entry name" value="rve"/>
    <property type="match status" value="1"/>
</dbReference>
<dbReference type="Pfam" id="PF25597">
    <property type="entry name" value="SH3_retrovirus"/>
    <property type="match status" value="1"/>
</dbReference>
<reference evidence="7 8" key="2">
    <citation type="journal article" date="2017" name="Nature">
        <title>The Apostasia genome and the evolution of orchids.</title>
        <authorList>
            <person name="Zhang G.Q."/>
            <person name="Liu K.W."/>
            <person name="Li Z."/>
            <person name="Lohaus R."/>
            <person name="Hsiao Y.Y."/>
            <person name="Niu S.C."/>
            <person name="Wang J.Y."/>
            <person name="Lin Y.C."/>
            <person name="Xu Q."/>
            <person name="Chen L.J."/>
            <person name="Yoshida K."/>
            <person name="Fujiwara S."/>
            <person name="Wang Z.W."/>
            <person name="Zhang Y.Q."/>
            <person name="Mitsuda N."/>
            <person name="Wang M."/>
            <person name="Liu G.H."/>
            <person name="Pecoraro L."/>
            <person name="Huang H.X."/>
            <person name="Xiao X.J."/>
            <person name="Lin M."/>
            <person name="Wu X.Y."/>
            <person name="Wu W.L."/>
            <person name="Chen Y.Y."/>
            <person name="Chang S.B."/>
            <person name="Sakamoto S."/>
            <person name="Ohme-Takagi M."/>
            <person name="Yagi M."/>
            <person name="Zeng S.J."/>
            <person name="Shen C.Y."/>
            <person name="Yeh C.M."/>
            <person name="Luo Y.B."/>
            <person name="Tsai W.C."/>
            <person name="Van de Peer Y."/>
            <person name="Liu Z.J."/>
        </authorList>
    </citation>
    <scope>NUCLEOTIDE SEQUENCE [LARGE SCALE GENOMIC DNA]</scope>
    <source>
        <tissue evidence="7">The whole plant</tissue>
    </source>
</reference>
<keyword evidence="1" id="KW-0645">Protease</keyword>
<dbReference type="PROSITE" id="PS50994">
    <property type="entry name" value="INTEGRASE"/>
    <property type="match status" value="1"/>
</dbReference>
<dbReference type="Gene3D" id="3.30.420.10">
    <property type="entry name" value="Ribonuclease H-like superfamily/Ribonuclease H"/>
    <property type="match status" value="1"/>
</dbReference>
<dbReference type="GO" id="GO:0003676">
    <property type="term" value="F:nucleic acid binding"/>
    <property type="evidence" value="ECO:0007669"/>
    <property type="project" value="InterPro"/>
</dbReference>
<dbReference type="CDD" id="cd09272">
    <property type="entry name" value="RNase_HI_RT_Ty1"/>
    <property type="match status" value="1"/>
</dbReference>
<dbReference type="InterPro" id="IPR012337">
    <property type="entry name" value="RNaseH-like_sf"/>
</dbReference>
<feature type="compositionally biased region" description="Low complexity" evidence="5">
    <location>
        <begin position="627"/>
        <end position="638"/>
    </location>
</feature>
<protein>
    <submittedName>
        <fullName evidence="7">Retrovirus-related Pol polyprotein from transposon TNT 1-94</fullName>
    </submittedName>
</protein>
<dbReference type="Pfam" id="PF07727">
    <property type="entry name" value="RVT_2"/>
    <property type="match status" value="1"/>
</dbReference>
<keyword evidence="3" id="KW-0064">Aspartyl protease</keyword>
<dbReference type="InterPro" id="IPR013103">
    <property type="entry name" value="RVT_2"/>
</dbReference>
<feature type="compositionally biased region" description="Low complexity" evidence="5">
    <location>
        <begin position="99"/>
        <end position="108"/>
    </location>
</feature>
<feature type="compositionally biased region" description="Polar residues" evidence="5">
    <location>
        <begin position="651"/>
        <end position="666"/>
    </location>
</feature>
<dbReference type="InterPro" id="IPR039537">
    <property type="entry name" value="Retrotran_Ty1/copia-like"/>
</dbReference>
<evidence type="ECO:0000256" key="3">
    <source>
        <dbReference type="ARBA" id="ARBA00022750"/>
    </source>
</evidence>
<evidence type="ECO:0000256" key="4">
    <source>
        <dbReference type="ARBA" id="ARBA00022801"/>
    </source>
</evidence>
<feature type="compositionally biased region" description="Polar residues" evidence="5">
    <location>
        <begin position="74"/>
        <end position="86"/>
    </location>
</feature>
<dbReference type="InterPro" id="IPR057670">
    <property type="entry name" value="SH3_retrovirus"/>
</dbReference>
<feature type="compositionally biased region" description="Polar residues" evidence="5">
    <location>
        <begin position="598"/>
        <end position="626"/>
    </location>
</feature>
<dbReference type="Proteomes" id="UP000233837">
    <property type="component" value="Unassembled WGS sequence"/>
</dbReference>
<dbReference type="SUPFAM" id="SSF53098">
    <property type="entry name" value="Ribonuclease H-like"/>
    <property type="match status" value="1"/>
</dbReference>
<gene>
    <name evidence="7" type="ORF">MA16_Dca012816</name>
</gene>
<evidence type="ECO:0000313" key="8">
    <source>
        <dbReference type="Proteomes" id="UP000233837"/>
    </source>
</evidence>
<dbReference type="GO" id="GO:0006508">
    <property type="term" value="P:proteolysis"/>
    <property type="evidence" value="ECO:0007669"/>
    <property type="project" value="UniProtKB-KW"/>
</dbReference>
<keyword evidence="2" id="KW-0479">Metal-binding</keyword>
<dbReference type="GO" id="GO:0004190">
    <property type="term" value="F:aspartic-type endopeptidase activity"/>
    <property type="evidence" value="ECO:0007669"/>
    <property type="project" value="UniProtKB-KW"/>
</dbReference>
<evidence type="ECO:0000256" key="2">
    <source>
        <dbReference type="ARBA" id="ARBA00022723"/>
    </source>
</evidence>
<sequence>MTQYLTEIKTLVDQIAAAGSTIDTEDIILYILNGLPPSYQSFKTSIRTMLNPISLDQLYPLLLSEEINLSIEANRNNTNPDPTTALFNSRGRGRRSRGRNTFTNNTSGRSTANTTLVCQICLKRGHSAQDCWHRLNVQYVPSSRTANRALVAHSDNNESNWFLDSGASTHLTNSLDNLSISTPYQGTDNITIGDGSSVNISHTGAGILPTPSRKLHLSNILHSPLIHYNLLSISQLTKDNNVSIIFDPTGFMLKDMTNNKVLLRGPCNAGLYTIPIEHTTMNKALAVHTSSTSSWHHRLGHPHQQIYDLLSSCNPNLKLGKHIFSCNSCAVSKCHKLKFEHNKHRQVSTLDIIHSDVWGPAPAVSHQGYRYYIIFVDDNSRFTWLYPLRHKSEVLNTFINFKTQVEKYTSHQIKVLRTDGGMEYMNNQFSDFLRTHGIVHQTSCPYTPEQNGLAERKHRHIIETTRALLFTASVPYTYWPDAVSTAVYLINRLPPITLNNLSPFETLHKQKPDYGHLNIFGCECFPLMPHHARHKLQPKALPHIFIGYSDTYKGYKCLNRHTNKITISRNVKFHEQIFPFATQDILCNSESSQHSPFTLTPTSVVHSHASPTIPRQNNSHCAPSNLQPQPTRPTQPTQSIPCDAPQPIPVHTSTPHPMVTRSKTGSLKPTQKLNLLHCTSQSDPTTYTEAVKKFEWRQAMATEFLALQRQGTWSLVKPPADASILGCKWTYKTKFHTNGTVAKHKARLVAQGNNQQYGIDYMETFSPVAKLPTIRILLSVALYNNWPIQQLDVANAFLHGKLDETVYMVQPKGFEDTAHPDYVCLLHKALYGLKQAPRQWYNTFTTTLINLGFSHSQSDPSLLIYNKEQVQIYLIIYVDDILITGNDTGTINTILAKLNTTFNMKNLGTANEFLGIKITKQKDLYFLSQEKYAYQILHQANMTSCNPLANPTCTKLPVTFNTEPLLQDPALYRRLTGSLQYLTITRPDIAYSVNQLSQHMQEPLPQHAYLLKRLLRYIKGTLNFGIPITNTNLVLRSYSDADWAGDPISRKSTSGYCSFLGDTIISWTVKKQHTVARSSTESEYRALAALKKR</sequence>
<evidence type="ECO:0000256" key="1">
    <source>
        <dbReference type="ARBA" id="ARBA00022670"/>
    </source>
</evidence>